<sequence length="356" mass="39745">MSSPIACVGEPSGSASAIVATSARGYHTLKIDGYCCTKATPTGEFLQSSQFFVGGHCWRIYYFPNGMDSETADYISFYLKLDEIATEGVKTMFTINFAKVAEKRLSWPWASTTGYVFGGKQMWGCPKFVKREDLEKSEHLKDDSFTIRCDIAVVHDICTKQTSAPKFVFVPPPELNQHLGDLLKTEKGADVVFEVGGERIAAHRCVLASRSPVFSAELFGMMKEGDTASVIHIDDLEAQVFKELLYFAYTDSLREAKEEEEDIMCQHLLVAADRYNMERLKLICEEKLCKYIDTGSVPTILALAEQYHCHGLKKACFDFLSCPAHRRAVVATEGFQNLCKSFPSLVMELIAMPLPP</sequence>
<dbReference type="KEGG" id="taes:123060294"/>
<dbReference type="GO" id="GO:0016567">
    <property type="term" value="P:protein ubiquitination"/>
    <property type="evidence" value="ECO:0007669"/>
    <property type="project" value="InterPro"/>
</dbReference>
<reference evidence="5" key="1">
    <citation type="submission" date="2018-08" db="EMBL/GenBank/DDBJ databases">
        <authorList>
            <person name="Rossello M."/>
        </authorList>
    </citation>
    <scope>NUCLEOTIDE SEQUENCE [LARGE SCALE GENOMIC DNA]</scope>
    <source>
        <strain evidence="5">cv. Chinese Spring</strain>
    </source>
</reference>
<protein>
    <recommendedName>
        <fullName evidence="7">BTB domain-containing protein</fullName>
    </recommendedName>
</protein>
<dbReference type="RefSeq" id="XP_044338869.1">
    <property type="nucleotide sequence ID" value="XM_044482934.1"/>
</dbReference>
<dbReference type="SMR" id="A0A3B5Y375"/>
<dbReference type="OrthoDB" id="6359816at2759"/>
<dbReference type="Gramene" id="TraesSTA1A03G00134560.1">
    <property type="protein sequence ID" value="TraesSTA1A03G00134560.1.CDS1"/>
    <property type="gene ID" value="TraesSTA1A03G00134560"/>
</dbReference>
<dbReference type="PaxDb" id="4565-Traes_1AL_A090775E5.2"/>
<dbReference type="Gramene" id="TraesLAC1A03G00136830.1">
    <property type="protein sequence ID" value="TraesLAC1A03G00136830.1.CDS1"/>
    <property type="gene ID" value="TraesLAC1A03G00136830"/>
</dbReference>
<dbReference type="PANTHER" id="PTHR26379">
    <property type="entry name" value="BTB/POZ AND MATH DOMAIN-CONTAINING PROTEIN 1"/>
    <property type="match status" value="1"/>
</dbReference>
<dbReference type="InterPro" id="IPR000210">
    <property type="entry name" value="BTB/POZ_dom"/>
</dbReference>
<dbReference type="CDD" id="cd18280">
    <property type="entry name" value="BTB_POZ_BPM_plant"/>
    <property type="match status" value="1"/>
</dbReference>
<feature type="domain" description="BTB" evidence="3">
    <location>
        <begin position="189"/>
        <end position="257"/>
    </location>
</feature>
<accession>A0A3B5Y375</accession>
<dbReference type="SMART" id="SM00061">
    <property type="entry name" value="MATH"/>
    <property type="match status" value="1"/>
</dbReference>
<evidence type="ECO:0000256" key="2">
    <source>
        <dbReference type="ARBA" id="ARBA00010846"/>
    </source>
</evidence>
<dbReference type="Gramene" id="TraesJUL1A03G00133780.1">
    <property type="protein sequence ID" value="TraesJUL1A03G00133780.1.CDS1"/>
    <property type="gene ID" value="TraesJUL1A03G00133780"/>
</dbReference>
<dbReference type="Gramene" id="TraesWEE_scaffold_011754_01G000100.1">
    <property type="protein sequence ID" value="TraesWEE_scaffold_011754_01G000100.1"/>
    <property type="gene ID" value="TraesWEE_scaffold_011754_01G000100"/>
</dbReference>
<dbReference type="SUPFAM" id="SSF54695">
    <property type="entry name" value="POZ domain"/>
    <property type="match status" value="1"/>
</dbReference>
<comment type="pathway">
    <text evidence="1">Protein modification; protein ubiquitination.</text>
</comment>
<dbReference type="Gramene" id="TraesNOR1A03G00134970.1">
    <property type="protein sequence ID" value="TraesNOR1A03G00134970.1.CDS1"/>
    <property type="gene ID" value="TraesNOR1A03G00134970"/>
</dbReference>
<dbReference type="Gramene" id="TraesJAG1A03G00133690.1">
    <property type="protein sequence ID" value="TraesJAG1A03G00133690.1.CDS1"/>
    <property type="gene ID" value="TraesJAG1A03G00133690"/>
</dbReference>
<evidence type="ECO:0000313" key="6">
    <source>
        <dbReference type="Proteomes" id="UP000019116"/>
    </source>
</evidence>
<dbReference type="PROSITE" id="PS50144">
    <property type="entry name" value="MATH"/>
    <property type="match status" value="1"/>
</dbReference>
<dbReference type="Pfam" id="PF00651">
    <property type="entry name" value="BTB"/>
    <property type="match status" value="1"/>
</dbReference>
<dbReference type="Gramene" id="TraesLDM1A03G00134010.1">
    <property type="protein sequence ID" value="TraesLDM1A03G00134010.1.CDS1"/>
    <property type="gene ID" value="TraesLDM1A03G00134010"/>
</dbReference>
<feature type="domain" description="MATH" evidence="4">
    <location>
        <begin position="24"/>
        <end position="151"/>
    </location>
</feature>
<dbReference type="Gene3D" id="2.60.210.10">
    <property type="entry name" value="Apoptosis, Tumor Necrosis Factor Receptor Associated Protein 2, Chain A"/>
    <property type="match status" value="1"/>
</dbReference>
<dbReference type="EnsemblPlants" id="TraesCS1A02G303900.1">
    <property type="protein sequence ID" value="TraesCS1A02G303900.1.cds1"/>
    <property type="gene ID" value="TraesCS1A02G303900"/>
</dbReference>
<dbReference type="Gramene" id="TraesSYM1A03G00137460.1">
    <property type="protein sequence ID" value="TraesSYM1A03G00137460.1.CDS1"/>
    <property type="gene ID" value="TraesSYM1A03G00137460"/>
</dbReference>
<dbReference type="Gramene" id="TraesROB_scaffold_019564_01G000100.1">
    <property type="protein sequence ID" value="TraesROB_scaffold_019564_01G000100.1"/>
    <property type="gene ID" value="TraesROB_scaffold_019564_01G000100"/>
</dbReference>
<dbReference type="InterPro" id="IPR056423">
    <property type="entry name" value="BACK_BPM_SPOP"/>
</dbReference>
<dbReference type="Gramene" id="TraesARI1A03G00135950.1">
    <property type="protein sequence ID" value="TraesARI1A03G00135950.1.CDS1"/>
    <property type="gene ID" value="TraesARI1A03G00135950"/>
</dbReference>
<dbReference type="Pfam" id="PF22486">
    <property type="entry name" value="MATH_2"/>
    <property type="match status" value="1"/>
</dbReference>
<dbReference type="Gramene" id="TraesRN1B0100877600.1">
    <property type="protein sequence ID" value="TraesRN1B0100877600.1"/>
    <property type="gene ID" value="TraesRN1B0100877600"/>
</dbReference>
<dbReference type="Gramene" id="TraesCS1A02G303900.1">
    <property type="protein sequence ID" value="TraesCS1A02G303900.1.cds1"/>
    <property type="gene ID" value="TraesCS1A02G303900"/>
</dbReference>
<dbReference type="CDD" id="cd00121">
    <property type="entry name" value="MATH"/>
    <property type="match status" value="1"/>
</dbReference>
<dbReference type="Pfam" id="PF24570">
    <property type="entry name" value="BACK_BPM_SPOP"/>
    <property type="match status" value="1"/>
</dbReference>
<dbReference type="InterPro" id="IPR002083">
    <property type="entry name" value="MATH/TRAF_dom"/>
</dbReference>
<dbReference type="Gene3D" id="1.25.40.420">
    <property type="match status" value="1"/>
</dbReference>
<dbReference type="Gramene" id="TraesCAD_scaffold_010665_01G000100.1">
    <property type="protein sequence ID" value="TraesCAD_scaffold_010665_01G000100.1"/>
    <property type="gene ID" value="TraesCAD_scaffold_010665_01G000100"/>
</dbReference>
<dbReference type="GeneID" id="123060294"/>
<evidence type="ECO:0000259" key="4">
    <source>
        <dbReference type="PROSITE" id="PS50144"/>
    </source>
</evidence>
<organism evidence="5">
    <name type="scientific">Triticum aestivum</name>
    <name type="common">Wheat</name>
    <dbReference type="NCBI Taxonomy" id="4565"/>
    <lineage>
        <taxon>Eukaryota</taxon>
        <taxon>Viridiplantae</taxon>
        <taxon>Streptophyta</taxon>
        <taxon>Embryophyta</taxon>
        <taxon>Tracheophyta</taxon>
        <taxon>Spermatophyta</taxon>
        <taxon>Magnoliopsida</taxon>
        <taxon>Liliopsida</taxon>
        <taxon>Poales</taxon>
        <taxon>Poaceae</taxon>
        <taxon>BOP clade</taxon>
        <taxon>Pooideae</taxon>
        <taxon>Triticodae</taxon>
        <taxon>Triticeae</taxon>
        <taxon>Triticinae</taxon>
        <taxon>Triticum</taxon>
    </lineage>
</organism>
<dbReference type="InterPro" id="IPR011333">
    <property type="entry name" value="SKP1/BTB/POZ_sf"/>
</dbReference>
<reference evidence="5" key="2">
    <citation type="submission" date="2018-10" db="UniProtKB">
        <authorList>
            <consortium name="EnsemblPlants"/>
        </authorList>
    </citation>
    <scope>IDENTIFICATION</scope>
</reference>
<name>A0A3B5Y375_WHEAT</name>
<dbReference type="STRING" id="4565.A0A3B5Y375"/>
<dbReference type="InterPro" id="IPR045005">
    <property type="entry name" value="BPM1-6"/>
</dbReference>
<dbReference type="Proteomes" id="UP000019116">
    <property type="component" value="Chromosome 1A"/>
</dbReference>
<dbReference type="Gramene" id="TraesSYM1A03G00137460.2">
    <property type="protein sequence ID" value="TraesSYM1A03G00137460.2.CDS1"/>
    <property type="gene ID" value="TraesSYM1A03G00137460"/>
</dbReference>
<dbReference type="OMA" id="ADYISMY"/>
<evidence type="ECO:0000313" key="5">
    <source>
        <dbReference type="EnsemblPlants" id="TraesCS1A02G303900.1.cds1"/>
    </source>
</evidence>
<dbReference type="SUPFAM" id="SSF49599">
    <property type="entry name" value="TRAF domain-like"/>
    <property type="match status" value="1"/>
</dbReference>
<proteinExistence type="inferred from homology"/>
<evidence type="ECO:0000259" key="3">
    <source>
        <dbReference type="PROSITE" id="PS50097"/>
    </source>
</evidence>
<dbReference type="InterPro" id="IPR008974">
    <property type="entry name" value="TRAF-like"/>
</dbReference>
<dbReference type="Gramene" id="TraesMAC1A03G00135350.1">
    <property type="protein sequence ID" value="TraesMAC1A03G00135350.1.CDS1"/>
    <property type="gene ID" value="TraesMAC1A03G00135350"/>
</dbReference>
<dbReference type="Gramene" id="TraesCLE_scaffold_016176_01G000100.1">
    <property type="protein sequence ID" value="TraesCLE_scaffold_016176_01G000100.1"/>
    <property type="gene ID" value="TraesCLE_scaffold_016176_01G000100"/>
</dbReference>
<comment type="similarity">
    <text evidence="2">Belongs to the Tdpoz family.</text>
</comment>
<keyword evidence="6" id="KW-1185">Reference proteome</keyword>
<dbReference type="PANTHER" id="PTHR26379:SF313">
    <property type="entry name" value="MATH DOMAIN-CONTAINING PROTEIN"/>
    <property type="match status" value="1"/>
</dbReference>
<dbReference type="SMART" id="SM00225">
    <property type="entry name" value="BTB"/>
    <property type="match status" value="1"/>
</dbReference>
<gene>
    <name evidence="5" type="primary">LOC123060294</name>
</gene>
<evidence type="ECO:0008006" key="7">
    <source>
        <dbReference type="Google" id="ProtNLM"/>
    </source>
</evidence>
<dbReference type="Gene3D" id="3.30.710.10">
    <property type="entry name" value="Potassium Channel Kv1.1, Chain A"/>
    <property type="match status" value="1"/>
</dbReference>
<evidence type="ECO:0000256" key="1">
    <source>
        <dbReference type="ARBA" id="ARBA00004906"/>
    </source>
</evidence>
<dbReference type="Gramene" id="TraesCS1A03G0755600.1">
    <property type="protein sequence ID" value="TraesCS1A03G0755600.1.CDS1"/>
    <property type="gene ID" value="TraesCS1A03G0755600"/>
</dbReference>
<dbReference type="Gramene" id="TraesPARA_EIv1.0_0031420.1">
    <property type="protein sequence ID" value="TraesPARA_EIv1.0_0031420.1.CDS1"/>
    <property type="gene ID" value="TraesPARA_EIv1.0_0031420"/>
</dbReference>
<dbReference type="AlphaFoldDB" id="A0A3B5Y375"/>
<dbReference type="PROSITE" id="PS50097">
    <property type="entry name" value="BTB"/>
    <property type="match status" value="1"/>
</dbReference>